<evidence type="ECO:0000313" key="13">
    <source>
        <dbReference type="Proteomes" id="UP000472270"/>
    </source>
</evidence>
<dbReference type="PROSITE" id="PS50002">
    <property type="entry name" value="SH3"/>
    <property type="match status" value="1"/>
</dbReference>
<keyword evidence="13" id="KW-1185">Reference proteome</keyword>
<dbReference type="Gene3D" id="1.20.120.830">
    <property type="entry name" value="Serine-rich domain"/>
    <property type="match status" value="1"/>
</dbReference>
<evidence type="ECO:0000256" key="9">
    <source>
        <dbReference type="PROSITE-ProRule" id="PRU00192"/>
    </source>
</evidence>
<proteinExistence type="inferred from homology"/>
<feature type="domain" description="SH3" evidence="11">
    <location>
        <begin position="5"/>
        <end position="67"/>
    </location>
</feature>
<keyword evidence="5" id="KW-0963">Cytoplasm</keyword>
<dbReference type="SMART" id="SM00326">
    <property type="entry name" value="SH3"/>
    <property type="match status" value="1"/>
</dbReference>
<evidence type="ECO:0000256" key="2">
    <source>
        <dbReference type="ARBA" id="ARBA00004496"/>
    </source>
</evidence>
<evidence type="ECO:0000256" key="10">
    <source>
        <dbReference type="SAM" id="MobiDB-lite"/>
    </source>
</evidence>
<dbReference type="GO" id="GO:0005925">
    <property type="term" value="C:focal adhesion"/>
    <property type="evidence" value="ECO:0007669"/>
    <property type="project" value="UniProtKB-SubCell"/>
</dbReference>
<dbReference type="InterPro" id="IPR001452">
    <property type="entry name" value="SH3_domain"/>
</dbReference>
<dbReference type="SUPFAM" id="SSF50044">
    <property type="entry name" value="SH3-domain"/>
    <property type="match status" value="1"/>
</dbReference>
<dbReference type="Ensembl" id="ENSSRHT00000010519.1">
    <property type="protein sequence ID" value="ENSSRHP00000010210.1"/>
    <property type="gene ID" value="ENSSRHG00000005769.1"/>
</dbReference>
<keyword evidence="8" id="KW-0965">Cell junction</keyword>
<evidence type="ECO:0000256" key="5">
    <source>
        <dbReference type="ARBA" id="ARBA00022490"/>
    </source>
</evidence>
<comment type="subcellular location">
    <subcellularLocation>
        <location evidence="1">Cell junction</location>
        <location evidence="1">Focal adhesion</location>
    </subcellularLocation>
    <subcellularLocation>
        <location evidence="2">Cytoplasm</location>
    </subcellularLocation>
</comment>
<dbReference type="InterPro" id="IPR014928">
    <property type="entry name" value="Serine_rich_dom"/>
</dbReference>
<dbReference type="GO" id="GO:0016477">
    <property type="term" value="P:cell migration"/>
    <property type="evidence" value="ECO:0007669"/>
    <property type="project" value="TreeGrafter"/>
</dbReference>
<keyword evidence="4 9" id="KW-0728">SH3 domain</keyword>
<dbReference type="Gene3D" id="1.20.120.230">
    <property type="entry name" value="Alpha-catenin/vinculin-like"/>
    <property type="match status" value="1"/>
</dbReference>
<evidence type="ECO:0000256" key="3">
    <source>
        <dbReference type="ARBA" id="ARBA00007848"/>
    </source>
</evidence>
<evidence type="ECO:0000313" key="12">
    <source>
        <dbReference type="Ensembl" id="ENSSRHP00000010210.1"/>
    </source>
</evidence>
<evidence type="ECO:0000256" key="8">
    <source>
        <dbReference type="ARBA" id="ARBA00022949"/>
    </source>
</evidence>
<evidence type="ECO:0000256" key="4">
    <source>
        <dbReference type="ARBA" id="ARBA00022443"/>
    </source>
</evidence>
<dbReference type="PANTHER" id="PTHR10654">
    <property type="entry name" value="CAS SCAFFOLDING PROTEIN"/>
    <property type="match status" value="1"/>
</dbReference>
<sequence length="590" mass="66645">QNHIIRTLFARALYDNTAEIEDELAFRKGEIIMVLEKNVPGSIGWWKCSLRGRQGLAPANRLAPLSPAEAENICMNLGTEKDYLNNRSCQNIYQTPKATRSPALTARGDTEIYDVPSLVRKPSLFTVNPNYDIPVPFINDDIQKPLCRYSTMPKPCKSEWIYDVPVSPKKQGSETCYYGTMPPKTMYSNKPLYDTLPNHSWPEMKHGPIQPLYDIPKPSKAVEKRDNKDHQRSSTVSPEPEPLREVTLSQEEVSNRLLELQEAVCQSVPKLMLFVSIQWRTKEHLSQHLHQIHMATEDVTDSVTCFLNFALDVRGNAQRLTDLNLQTRLLKQLSIIEDSGLILQEAARTLRDLGWLLDMLAQDADQSQTPDHLERFVMVARTVPEDVKRLVSILNANGKLLFRVPAKEPDVVENISTSERSKSEPMVDSGIDESDYVQLQLSKTIYYSLCLQKVSKSLSVNPCTPVQTSMKPSISDHCRLYFGAIQKAISVFISSLNDGQPPEKFISHSKLVIMVGQRLVNTLCSEAKNREASQEMLSVSNQLCAHLKQLAMMTKKAALDFPDKLALQEVQGIAKELAQRAQHFRMSLDV</sequence>
<protein>
    <submittedName>
        <fullName evidence="12">Cas scaffold protein family member 4</fullName>
    </submittedName>
</protein>
<evidence type="ECO:0000256" key="7">
    <source>
        <dbReference type="ARBA" id="ARBA00022889"/>
    </source>
</evidence>
<evidence type="ECO:0000256" key="1">
    <source>
        <dbReference type="ARBA" id="ARBA00004246"/>
    </source>
</evidence>
<evidence type="ECO:0000259" key="11">
    <source>
        <dbReference type="PROSITE" id="PS50002"/>
    </source>
</evidence>
<dbReference type="Proteomes" id="UP000472270">
    <property type="component" value="Unassembled WGS sequence"/>
</dbReference>
<keyword evidence="6" id="KW-0597">Phosphoprotein</keyword>
<dbReference type="InterPro" id="IPR037362">
    <property type="entry name" value="CAS_fam"/>
</dbReference>
<dbReference type="PANTHER" id="PTHR10654:SF19">
    <property type="entry name" value="CAS SCAFFOLDING PROTEIN FAMILY MEMBER 4"/>
    <property type="match status" value="1"/>
</dbReference>
<evidence type="ECO:0000256" key="6">
    <source>
        <dbReference type="ARBA" id="ARBA00022553"/>
    </source>
</evidence>
<comment type="similarity">
    <text evidence="3">Belongs to the CAS family.</text>
</comment>
<dbReference type="InterPro" id="IPR038319">
    <property type="entry name" value="Serine_rich_sf"/>
</dbReference>
<reference evidence="12" key="1">
    <citation type="submission" date="2025-08" db="UniProtKB">
        <authorList>
            <consortium name="Ensembl"/>
        </authorList>
    </citation>
    <scope>IDENTIFICATION</scope>
</reference>
<dbReference type="GO" id="GO:0007155">
    <property type="term" value="P:cell adhesion"/>
    <property type="evidence" value="ECO:0007669"/>
    <property type="project" value="UniProtKB-KW"/>
</dbReference>
<organism evidence="12 13">
    <name type="scientific">Sinocyclocheilus rhinocerous</name>
    <dbReference type="NCBI Taxonomy" id="307959"/>
    <lineage>
        <taxon>Eukaryota</taxon>
        <taxon>Metazoa</taxon>
        <taxon>Chordata</taxon>
        <taxon>Craniata</taxon>
        <taxon>Vertebrata</taxon>
        <taxon>Euteleostomi</taxon>
        <taxon>Actinopterygii</taxon>
        <taxon>Neopterygii</taxon>
        <taxon>Teleostei</taxon>
        <taxon>Ostariophysi</taxon>
        <taxon>Cypriniformes</taxon>
        <taxon>Cyprinidae</taxon>
        <taxon>Cyprininae</taxon>
        <taxon>Sinocyclocheilus</taxon>
    </lineage>
</organism>
<feature type="compositionally biased region" description="Basic and acidic residues" evidence="10">
    <location>
        <begin position="221"/>
        <end position="232"/>
    </location>
</feature>
<dbReference type="InterPro" id="IPR021901">
    <property type="entry name" value="CAS_C"/>
</dbReference>
<dbReference type="Gene3D" id="2.30.30.40">
    <property type="entry name" value="SH3 Domains"/>
    <property type="match status" value="1"/>
</dbReference>
<dbReference type="GO" id="GO:0005886">
    <property type="term" value="C:plasma membrane"/>
    <property type="evidence" value="ECO:0007669"/>
    <property type="project" value="TreeGrafter"/>
</dbReference>
<dbReference type="GO" id="GO:0007169">
    <property type="term" value="P:cell surface receptor protein tyrosine kinase signaling pathway"/>
    <property type="evidence" value="ECO:0007669"/>
    <property type="project" value="TreeGrafter"/>
</dbReference>
<dbReference type="FunFam" id="1.20.120.830:FF:000001">
    <property type="entry name" value="BCAR1 scaffold protein, Cas family member"/>
    <property type="match status" value="1"/>
</dbReference>
<dbReference type="AlphaFoldDB" id="A0A673G977"/>
<dbReference type="InterPro" id="IPR036028">
    <property type="entry name" value="SH3-like_dom_sf"/>
</dbReference>
<reference evidence="12" key="2">
    <citation type="submission" date="2025-09" db="UniProtKB">
        <authorList>
            <consortium name="Ensembl"/>
        </authorList>
    </citation>
    <scope>IDENTIFICATION</scope>
</reference>
<dbReference type="GO" id="GO:0005737">
    <property type="term" value="C:cytoplasm"/>
    <property type="evidence" value="ECO:0007669"/>
    <property type="project" value="UniProtKB-SubCell"/>
</dbReference>
<feature type="region of interest" description="Disordered" evidence="10">
    <location>
        <begin position="221"/>
        <end position="245"/>
    </location>
</feature>
<dbReference type="PRINTS" id="PR00452">
    <property type="entry name" value="SH3DOMAIN"/>
</dbReference>
<dbReference type="Pfam" id="PF08824">
    <property type="entry name" value="Serine_rich"/>
    <property type="match status" value="1"/>
</dbReference>
<name>A0A673G977_9TELE</name>
<keyword evidence="7" id="KW-0130">Cell adhesion</keyword>
<dbReference type="Pfam" id="PF00018">
    <property type="entry name" value="SH3_1"/>
    <property type="match status" value="1"/>
</dbReference>
<dbReference type="Pfam" id="PF12026">
    <property type="entry name" value="CAS_C"/>
    <property type="match status" value="1"/>
</dbReference>
<dbReference type="FunFam" id="2.30.30.40:FF:000009">
    <property type="entry name" value="Breast cancer anti-estrogen resistance 1"/>
    <property type="match status" value="1"/>
</dbReference>
<accession>A0A673G977</accession>